<dbReference type="Proteomes" id="UP000629596">
    <property type="component" value="Unassembled WGS sequence"/>
</dbReference>
<feature type="transmembrane region" description="Helical" evidence="1">
    <location>
        <begin position="291"/>
        <end position="311"/>
    </location>
</feature>
<organism evidence="4 5">
    <name type="scientific">Parabacteroides acidifaciens</name>
    <dbReference type="NCBI Taxonomy" id="2290935"/>
    <lineage>
        <taxon>Bacteria</taxon>
        <taxon>Pseudomonadati</taxon>
        <taxon>Bacteroidota</taxon>
        <taxon>Bacteroidia</taxon>
        <taxon>Bacteroidales</taxon>
        <taxon>Tannerellaceae</taxon>
        <taxon>Parabacteroides</taxon>
    </lineage>
</organism>
<evidence type="ECO:0000259" key="2">
    <source>
        <dbReference type="Pfam" id="PF01757"/>
    </source>
</evidence>
<feature type="domain" description="Acyltransferase 3" evidence="2">
    <location>
        <begin position="22"/>
        <end position="329"/>
    </location>
</feature>
<accession>A0A3D8HEI2</accession>
<evidence type="ECO:0000313" key="5">
    <source>
        <dbReference type="Proteomes" id="UP000256321"/>
    </source>
</evidence>
<feature type="transmembrane region" description="Helical" evidence="1">
    <location>
        <begin position="48"/>
        <end position="72"/>
    </location>
</feature>
<evidence type="ECO:0000313" key="3">
    <source>
        <dbReference type="EMBL" id="MBC8602252.1"/>
    </source>
</evidence>
<reference evidence="4 5" key="1">
    <citation type="submission" date="2018-07" db="EMBL/GenBank/DDBJ databases">
        <title>Parabacteroides acidifaciens nov. sp., isolated from human feces.</title>
        <authorList>
            <person name="Wang Y.J."/>
        </authorList>
    </citation>
    <scope>NUCLEOTIDE SEQUENCE [LARGE SCALE GENOMIC DNA]</scope>
    <source>
        <strain evidence="4 5">426-9</strain>
    </source>
</reference>
<feature type="transmembrane region" description="Helical" evidence="1">
    <location>
        <begin position="317"/>
        <end position="338"/>
    </location>
</feature>
<dbReference type="Proteomes" id="UP000256321">
    <property type="component" value="Unassembled WGS sequence"/>
</dbReference>
<dbReference type="GO" id="GO:0016747">
    <property type="term" value="F:acyltransferase activity, transferring groups other than amino-acyl groups"/>
    <property type="evidence" value="ECO:0007669"/>
    <property type="project" value="InterPro"/>
</dbReference>
<protein>
    <submittedName>
        <fullName evidence="4">Acyltransferase</fullName>
    </submittedName>
</protein>
<reference evidence="3 6" key="2">
    <citation type="submission" date="2020-08" db="EMBL/GenBank/DDBJ databases">
        <title>Genome public.</title>
        <authorList>
            <person name="Liu C."/>
            <person name="Sun Q."/>
        </authorList>
    </citation>
    <scope>NUCLEOTIDE SEQUENCE [LARGE SCALE GENOMIC DNA]</scope>
    <source>
        <strain evidence="3 6">426_9</strain>
    </source>
</reference>
<feature type="transmembrane region" description="Helical" evidence="1">
    <location>
        <begin position="92"/>
        <end position="110"/>
    </location>
</feature>
<feature type="transmembrane region" description="Helical" evidence="1">
    <location>
        <begin position="257"/>
        <end position="279"/>
    </location>
</feature>
<dbReference type="InterPro" id="IPR002656">
    <property type="entry name" value="Acyl_transf_3_dom"/>
</dbReference>
<keyword evidence="1" id="KW-1133">Transmembrane helix</keyword>
<keyword evidence="1" id="KW-0812">Transmembrane</keyword>
<dbReference type="AlphaFoldDB" id="A0A3D8HEI2"/>
<dbReference type="RefSeq" id="WP_115499758.1">
    <property type="nucleotide sequence ID" value="NZ_JACRTI010000024.1"/>
</dbReference>
<keyword evidence="4" id="KW-0808">Transferase</keyword>
<evidence type="ECO:0000313" key="6">
    <source>
        <dbReference type="Proteomes" id="UP000629596"/>
    </source>
</evidence>
<feature type="transmembrane region" description="Helical" evidence="1">
    <location>
        <begin position="221"/>
        <end position="237"/>
    </location>
</feature>
<gene>
    <name evidence="4" type="ORF">DWU89_11335</name>
    <name evidence="3" type="ORF">H8784_11055</name>
</gene>
<dbReference type="GO" id="GO:0000271">
    <property type="term" value="P:polysaccharide biosynthetic process"/>
    <property type="evidence" value="ECO:0007669"/>
    <property type="project" value="TreeGrafter"/>
</dbReference>
<evidence type="ECO:0000313" key="4">
    <source>
        <dbReference type="EMBL" id="RDU49062.1"/>
    </source>
</evidence>
<keyword evidence="6" id="KW-1185">Reference proteome</keyword>
<dbReference type="PANTHER" id="PTHR23028:SF53">
    <property type="entry name" value="ACYL_TRANSF_3 DOMAIN-CONTAINING PROTEIN"/>
    <property type="match status" value="1"/>
</dbReference>
<proteinExistence type="predicted"/>
<comment type="caution">
    <text evidence="4">The sequence shown here is derived from an EMBL/GenBank/DDBJ whole genome shotgun (WGS) entry which is preliminary data.</text>
</comment>
<feature type="transmembrane region" description="Helical" evidence="1">
    <location>
        <begin position="181"/>
        <end position="201"/>
    </location>
</feature>
<dbReference type="EMBL" id="QREV01000024">
    <property type="protein sequence ID" value="RDU49062.1"/>
    <property type="molecule type" value="Genomic_DNA"/>
</dbReference>
<sequence>MNPTEKVLLNSKLIAQVKEANNFDFIRFFLAYSVMFNHFSTLTDTDPFWFVSGGFRVKGFFIISGFLVMFSFLRSPDTYVFFRKRVQRIMPAYSLVILLCLILGFFLTTLPHHEFLTSSKPYTYLFTNLLTLNFLCPDLPGVFENNTMHAMNGSLWTIKVELMLYMTVPLIYWLLKKYNKLICLILIYVLSFIYSTTCNYLDDTTHNAIYAFLKRQFPGQMMYFCSGIIILAYFPLFRKYMKYIFPISILLFIFRNVLFLSIFEPIALASIIISVAYSFKWLHFFNRMGNFSYGIFLLHFPIIQTFIHFGLNKYSLVLTLALTTAICTYLGTLSWKYVEKPCLYKPKKLR</sequence>
<keyword evidence="1" id="KW-0472">Membrane</keyword>
<name>A0A3D8HEI2_9BACT</name>
<evidence type="ECO:0000256" key="1">
    <source>
        <dbReference type="SAM" id="Phobius"/>
    </source>
</evidence>
<dbReference type="GO" id="GO:0016020">
    <property type="term" value="C:membrane"/>
    <property type="evidence" value="ECO:0007669"/>
    <property type="project" value="TreeGrafter"/>
</dbReference>
<keyword evidence="4" id="KW-0012">Acyltransferase</keyword>
<dbReference type="Pfam" id="PF01757">
    <property type="entry name" value="Acyl_transf_3"/>
    <property type="match status" value="1"/>
</dbReference>
<feature type="transmembrane region" description="Helical" evidence="1">
    <location>
        <begin position="155"/>
        <end position="175"/>
    </location>
</feature>
<dbReference type="InterPro" id="IPR050879">
    <property type="entry name" value="Acyltransferase_3"/>
</dbReference>
<dbReference type="EMBL" id="JACRTI010000024">
    <property type="protein sequence ID" value="MBC8602252.1"/>
    <property type="molecule type" value="Genomic_DNA"/>
</dbReference>
<dbReference type="PANTHER" id="PTHR23028">
    <property type="entry name" value="ACETYLTRANSFERASE"/>
    <property type="match status" value="1"/>
</dbReference>